<dbReference type="EnsemblProtists" id="EKX42368">
    <property type="protein sequence ID" value="EKX42368"/>
    <property type="gene ID" value="GUITHDRAFT_111645"/>
</dbReference>
<evidence type="ECO:0000313" key="2">
    <source>
        <dbReference type="EMBL" id="EKX42368.1"/>
    </source>
</evidence>
<dbReference type="HOGENOM" id="CLU_017215_0_0_1"/>
<dbReference type="GeneID" id="17299053"/>
<reference evidence="2 4" key="1">
    <citation type="journal article" date="2012" name="Nature">
        <title>Algal genomes reveal evolutionary mosaicism and the fate of nucleomorphs.</title>
        <authorList>
            <consortium name="DOE Joint Genome Institute"/>
            <person name="Curtis B.A."/>
            <person name="Tanifuji G."/>
            <person name="Burki F."/>
            <person name="Gruber A."/>
            <person name="Irimia M."/>
            <person name="Maruyama S."/>
            <person name="Arias M.C."/>
            <person name="Ball S.G."/>
            <person name="Gile G.H."/>
            <person name="Hirakawa Y."/>
            <person name="Hopkins J.F."/>
            <person name="Kuo A."/>
            <person name="Rensing S.A."/>
            <person name="Schmutz J."/>
            <person name="Symeonidi A."/>
            <person name="Elias M."/>
            <person name="Eveleigh R.J."/>
            <person name="Herman E.K."/>
            <person name="Klute M.J."/>
            <person name="Nakayama T."/>
            <person name="Obornik M."/>
            <person name="Reyes-Prieto A."/>
            <person name="Armbrust E.V."/>
            <person name="Aves S.J."/>
            <person name="Beiko R.G."/>
            <person name="Coutinho P."/>
            <person name="Dacks J.B."/>
            <person name="Durnford D.G."/>
            <person name="Fast N.M."/>
            <person name="Green B.R."/>
            <person name="Grisdale C.J."/>
            <person name="Hempel F."/>
            <person name="Henrissat B."/>
            <person name="Hoppner M.P."/>
            <person name="Ishida K."/>
            <person name="Kim E."/>
            <person name="Koreny L."/>
            <person name="Kroth P.G."/>
            <person name="Liu Y."/>
            <person name="Malik S.B."/>
            <person name="Maier U.G."/>
            <person name="McRose D."/>
            <person name="Mock T."/>
            <person name="Neilson J.A."/>
            <person name="Onodera N.T."/>
            <person name="Poole A.M."/>
            <person name="Pritham E.J."/>
            <person name="Richards T.A."/>
            <person name="Rocap G."/>
            <person name="Roy S.W."/>
            <person name="Sarai C."/>
            <person name="Schaack S."/>
            <person name="Shirato S."/>
            <person name="Slamovits C.H."/>
            <person name="Spencer D.F."/>
            <person name="Suzuki S."/>
            <person name="Worden A.Z."/>
            <person name="Zauner S."/>
            <person name="Barry K."/>
            <person name="Bell C."/>
            <person name="Bharti A.K."/>
            <person name="Crow J.A."/>
            <person name="Grimwood J."/>
            <person name="Kramer R."/>
            <person name="Lindquist E."/>
            <person name="Lucas S."/>
            <person name="Salamov A."/>
            <person name="McFadden G.I."/>
            <person name="Lane C.E."/>
            <person name="Keeling P.J."/>
            <person name="Gray M.W."/>
            <person name="Grigoriev I.V."/>
            <person name="Archibald J.M."/>
        </authorList>
    </citation>
    <scope>NUCLEOTIDE SEQUENCE</scope>
    <source>
        <strain evidence="2 4">CCMP2712</strain>
    </source>
</reference>
<dbReference type="RefSeq" id="XP_005829348.1">
    <property type="nucleotide sequence ID" value="XM_005829291.1"/>
</dbReference>
<accession>L1J1G8</accession>
<evidence type="ECO:0000313" key="3">
    <source>
        <dbReference type="EnsemblProtists" id="EKX42368"/>
    </source>
</evidence>
<dbReference type="PaxDb" id="55529-EKX42368"/>
<keyword evidence="1" id="KW-0812">Transmembrane</keyword>
<dbReference type="EMBL" id="JH993017">
    <property type="protein sequence ID" value="EKX42368.1"/>
    <property type="molecule type" value="Genomic_DNA"/>
</dbReference>
<organism evidence="2">
    <name type="scientific">Guillardia theta (strain CCMP2712)</name>
    <name type="common">Cryptophyte</name>
    <dbReference type="NCBI Taxonomy" id="905079"/>
    <lineage>
        <taxon>Eukaryota</taxon>
        <taxon>Cryptophyceae</taxon>
        <taxon>Pyrenomonadales</taxon>
        <taxon>Geminigeraceae</taxon>
        <taxon>Guillardia</taxon>
    </lineage>
</organism>
<feature type="transmembrane region" description="Helical" evidence="1">
    <location>
        <begin position="441"/>
        <end position="459"/>
    </location>
</feature>
<feature type="transmembrane region" description="Helical" evidence="1">
    <location>
        <begin position="550"/>
        <end position="572"/>
    </location>
</feature>
<gene>
    <name evidence="2" type="ORF">GUITHDRAFT_111645</name>
</gene>
<feature type="transmembrane region" description="Helical" evidence="1">
    <location>
        <begin position="497"/>
        <end position="519"/>
    </location>
</feature>
<evidence type="ECO:0000313" key="4">
    <source>
        <dbReference type="Proteomes" id="UP000011087"/>
    </source>
</evidence>
<protein>
    <submittedName>
        <fullName evidence="2 3">Uncharacterized protein</fullName>
    </submittedName>
</protein>
<name>L1J1G8_GUITC</name>
<reference evidence="3" key="3">
    <citation type="submission" date="2016-03" db="UniProtKB">
        <authorList>
            <consortium name="EnsemblProtists"/>
        </authorList>
    </citation>
    <scope>IDENTIFICATION</scope>
</reference>
<feature type="transmembrane region" description="Helical" evidence="1">
    <location>
        <begin position="526"/>
        <end position="544"/>
    </location>
</feature>
<dbReference type="AlphaFoldDB" id="L1J1G8"/>
<dbReference type="Proteomes" id="UP000011087">
    <property type="component" value="Unassembled WGS sequence"/>
</dbReference>
<feature type="transmembrane region" description="Helical" evidence="1">
    <location>
        <begin position="466"/>
        <end position="485"/>
    </location>
</feature>
<dbReference type="KEGG" id="gtt:GUITHDRAFT_111645"/>
<keyword evidence="4" id="KW-1185">Reference proteome</keyword>
<reference evidence="4" key="2">
    <citation type="submission" date="2012-11" db="EMBL/GenBank/DDBJ databases">
        <authorList>
            <person name="Kuo A."/>
            <person name="Curtis B.A."/>
            <person name="Tanifuji G."/>
            <person name="Burki F."/>
            <person name="Gruber A."/>
            <person name="Irimia M."/>
            <person name="Maruyama S."/>
            <person name="Arias M.C."/>
            <person name="Ball S.G."/>
            <person name="Gile G.H."/>
            <person name="Hirakawa Y."/>
            <person name="Hopkins J.F."/>
            <person name="Rensing S.A."/>
            <person name="Schmutz J."/>
            <person name="Symeonidi A."/>
            <person name="Elias M."/>
            <person name="Eveleigh R.J."/>
            <person name="Herman E.K."/>
            <person name="Klute M.J."/>
            <person name="Nakayama T."/>
            <person name="Obornik M."/>
            <person name="Reyes-Prieto A."/>
            <person name="Armbrust E.V."/>
            <person name="Aves S.J."/>
            <person name="Beiko R.G."/>
            <person name="Coutinho P."/>
            <person name="Dacks J.B."/>
            <person name="Durnford D.G."/>
            <person name="Fast N.M."/>
            <person name="Green B.R."/>
            <person name="Grisdale C."/>
            <person name="Hempe F."/>
            <person name="Henrissat B."/>
            <person name="Hoppner M.P."/>
            <person name="Ishida K.-I."/>
            <person name="Kim E."/>
            <person name="Koreny L."/>
            <person name="Kroth P.G."/>
            <person name="Liu Y."/>
            <person name="Malik S.-B."/>
            <person name="Maier U.G."/>
            <person name="McRose D."/>
            <person name="Mock T."/>
            <person name="Neilson J.A."/>
            <person name="Onodera N.T."/>
            <person name="Poole A.M."/>
            <person name="Pritham E.J."/>
            <person name="Richards T.A."/>
            <person name="Rocap G."/>
            <person name="Roy S.W."/>
            <person name="Sarai C."/>
            <person name="Schaack S."/>
            <person name="Shirato S."/>
            <person name="Slamovits C.H."/>
            <person name="Spencer D.F."/>
            <person name="Suzuki S."/>
            <person name="Worden A.Z."/>
            <person name="Zauner S."/>
            <person name="Barry K."/>
            <person name="Bell C."/>
            <person name="Bharti A.K."/>
            <person name="Crow J.A."/>
            <person name="Grimwood J."/>
            <person name="Kramer R."/>
            <person name="Lindquist E."/>
            <person name="Lucas S."/>
            <person name="Salamov A."/>
            <person name="McFadden G.I."/>
            <person name="Lane C.E."/>
            <person name="Keeling P.J."/>
            <person name="Gray M.W."/>
            <person name="Grigoriev I.V."/>
            <person name="Archibald J.M."/>
        </authorList>
    </citation>
    <scope>NUCLEOTIDE SEQUENCE</scope>
    <source>
        <strain evidence="4">CCMP2712</strain>
    </source>
</reference>
<keyword evidence="1" id="KW-0472">Membrane</keyword>
<proteinExistence type="predicted"/>
<evidence type="ECO:0000256" key="1">
    <source>
        <dbReference type="SAM" id="Phobius"/>
    </source>
</evidence>
<keyword evidence="1" id="KW-1133">Transmembrane helix</keyword>
<sequence length="870" mass="98793">MFSIGKMHIFVTRLHPSQQNEVSGDVVQEADPFPELLHHSIHQIQSSESKSVFKIYPEATYLDMDCVPGSFAGESRVSKAKYLRNSSIFVPIITWGRDHSVLNELARINEESDVESDFVVYALVAIYLLHNSVGRLKTVFSILQDESGGQCSMMDACRQLSKKPSLLSCERACSLLQQGGVRKERERILEFLLKISVQDAVLLLLPAGWCEEAPMVGGNKGTCAMYVMPDGEVEKGAVEAAELITDCLVSIVNKHIERKLWEFSNHNPRGIEVLQVLRELGVHEQFNEYFALRGIESFERLSSLGHNVSLKKECNVVFRSCDEVVTVMSRHDEDSIKTLQMLASEHKRDKRFRPLNERLRQYRDTDVNGVLALRTSNSLETALVKLPARVCITFLSTVYLVFGIKQLMSVWTESIWLPEANSTTPVEPRTVKISVIADPIISFYWSFLFLSGIVIGIVNTPLRAKWLLLFTGHLVIVGNLFCALSDFVQCSTQGTGIGSYCSGTSHIVTVIFVAFAMYLAHFVQHYFWIAAFFLQGAFCLFSFVDIEGWFRMLFLALGLGCFVVAFIIVLQFRKQYRKTFMELTAAMKSFDESWETVREQNTQAIEEINQRVRSISQELNEVIKGGTKTWTLYLSVMLGMRRSRYSSRNDKIRQESSDFERLFLQAQEISAQFQLWVSSWNQVGRVEHGNVKSCSRAMQKTVRSYQRDPSCLTDLVRCTVVVQSIDEVLAWVTFLREQSVVGFEVNGRDKPGSSRVTSEDIEAGRDAMRGDIFMSITSIKNRYDPSYKASISGGYRDLCVCVEVGWTRDEMNQTCSLVPVREWGQTAGLRKHICEIQVGEELGTVLLEEMHAIKKLLHKEYVNFRNTLCQ</sequence>